<dbReference type="EC" id="2.7.4.22" evidence="3"/>
<keyword evidence="5" id="KW-0808">Transferase</keyword>
<evidence type="ECO:0000256" key="9">
    <source>
        <dbReference type="ARBA" id="ARBA00022975"/>
    </source>
</evidence>
<dbReference type="AlphaFoldDB" id="A0A1G1ZDC6"/>
<evidence type="ECO:0000256" key="4">
    <source>
        <dbReference type="ARBA" id="ARBA00022490"/>
    </source>
</evidence>
<dbReference type="InterPro" id="IPR011818">
    <property type="entry name" value="Uridylate_kinase_arch/spir"/>
</dbReference>
<protein>
    <recommendedName>
        <fullName evidence="3">UMP kinase</fullName>
        <ecNumber evidence="3">2.7.4.22</ecNumber>
    </recommendedName>
    <alternativeName>
        <fullName evidence="10">Uridine monophosphate kinase</fullName>
    </alternativeName>
</protein>
<evidence type="ECO:0000256" key="6">
    <source>
        <dbReference type="ARBA" id="ARBA00022741"/>
    </source>
</evidence>
<organism evidence="12 13">
    <name type="scientific">Candidatus Colwellbacteria bacterium RIFCSPLOWO2_12_FULL_46_17</name>
    <dbReference type="NCBI Taxonomy" id="1797695"/>
    <lineage>
        <taxon>Bacteria</taxon>
        <taxon>Candidatus Colwelliibacteriota</taxon>
    </lineage>
</organism>
<dbReference type="PANTHER" id="PTHR42833">
    <property type="entry name" value="URIDYLATE KINASE"/>
    <property type="match status" value="1"/>
</dbReference>
<evidence type="ECO:0000256" key="5">
    <source>
        <dbReference type="ARBA" id="ARBA00022679"/>
    </source>
</evidence>
<reference evidence="12 13" key="1">
    <citation type="journal article" date="2016" name="Nat. Commun.">
        <title>Thousands of microbial genomes shed light on interconnected biogeochemical processes in an aquifer system.</title>
        <authorList>
            <person name="Anantharaman K."/>
            <person name="Brown C.T."/>
            <person name="Hug L.A."/>
            <person name="Sharon I."/>
            <person name="Castelle C.J."/>
            <person name="Probst A.J."/>
            <person name="Thomas B.C."/>
            <person name="Singh A."/>
            <person name="Wilkins M.J."/>
            <person name="Karaoz U."/>
            <person name="Brodie E.L."/>
            <person name="Williams K.H."/>
            <person name="Hubbard S.S."/>
            <person name="Banfield J.F."/>
        </authorList>
    </citation>
    <scope>NUCLEOTIDE SEQUENCE [LARGE SCALE GENOMIC DNA]</scope>
</reference>
<evidence type="ECO:0000256" key="7">
    <source>
        <dbReference type="ARBA" id="ARBA00022777"/>
    </source>
</evidence>
<dbReference type="EMBL" id="MHJD01000011">
    <property type="protein sequence ID" value="OGY62554.1"/>
    <property type="molecule type" value="Genomic_DNA"/>
</dbReference>
<name>A0A1G1ZDC6_9BACT</name>
<accession>A0A1G1ZDC6</accession>
<keyword evidence="9" id="KW-0665">Pyrimidine biosynthesis</keyword>
<keyword evidence="7" id="KW-0418">Kinase</keyword>
<feature type="domain" description="Aspartate/glutamate/uridylate kinase" evidence="11">
    <location>
        <begin position="7"/>
        <end position="208"/>
    </location>
</feature>
<sequence length="230" mass="25697">MTYPFGKRIVIALGGSIVFPSEIDVVFIKKFKRLIEEQVGLGKQFVIVVGGGYLSRLYQKASREVANLSDRDKDWIGIHATRTNAQLLHAVFGKLAEPIVFDKRGKLKRLRYPITIGSGWQPGWSTDFVTSAIAGDLGIGEFVVAGKPDHVYNKDPHKYKNAEAFEHLTWKEYRRLVPAKWVPGASAPVDPVGARFAEKKKLKAIVIDGRKLGNFNRMLEGQSFEGTIIE</sequence>
<dbReference type="SUPFAM" id="SSF53633">
    <property type="entry name" value="Carbamate kinase-like"/>
    <property type="match status" value="1"/>
</dbReference>
<evidence type="ECO:0000256" key="1">
    <source>
        <dbReference type="ARBA" id="ARBA00004791"/>
    </source>
</evidence>
<evidence type="ECO:0000256" key="10">
    <source>
        <dbReference type="ARBA" id="ARBA00032092"/>
    </source>
</evidence>
<evidence type="ECO:0000313" key="12">
    <source>
        <dbReference type="EMBL" id="OGY62554.1"/>
    </source>
</evidence>
<dbReference type="Proteomes" id="UP000177801">
    <property type="component" value="Unassembled WGS sequence"/>
</dbReference>
<evidence type="ECO:0000256" key="8">
    <source>
        <dbReference type="ARBA" id="ARBA00022840"/>
    </source>
</evidence>
<evidence type="ECO:0000259" key="11">
    <source>
        <dbReference type="Pfam" id="PF00696"/>
    </source>
</evidence>
<dbReference type="InterPro" id="IPR001048">
    <property type="entry name" value="Asp/Glu/Uridylate_kinase"/>
</dbReference>
<gene>
    <name evidence="12" type="ORF">A3G58_01815</name>
</gene>
<comment type="similarity">
    <text evidence="2">Belongs to the UMP kinase family.</text>
</comment>
<dbReference type="GO" id="GO:0006225">
    <property type="term" value="P:UDP biosynthetic process"/>
    <property type="evidence" value="ECO:0007669"/>
    <property type="project" value="TreeGrafter"/>
</dbReference>
<dbReference type="InterPro" id="IPR036393">
    <property type="entry name" value="AceGlu_kinase-like_sf"/>
</dbReference>
<comment type="caution">
    <text evidence="12">The sequence shown here is derived from an EMBL/GenBank/DDBJ whole genome shotgun (WGS) entry which is preliminary data.</text>
</comment>
<evidence type="ECO:0000256" key="2">
    <source>
        <dbReference type="ARBA" id="ARBA00007614"/>
    </source>
</evidence>
<dbReference type="NCBIfam" id="TIGR02076">
    <property type="entry name" value="pyrH_arch"/>
    <property type="match status" value="1"/>
</dbReference>
<dbReference type="Pfam" id="PF00696">
    <property type="entry name" value="AA_kinase"/>
    <property type="match status" value="1"/>
</dbReference>
<keyword evidence="8" id="KW-0067">ATP-binding</keyword>
<dbReference type="PANTHER" id="PTHR42833:SF4">
    <property type="entry name" value="URIDYLATE KINASE PUMPKIN, CHLOROPLASTIC"/>
    <property type="match status" value="1"/>
</dbReference>
<keyword evidence="4" id="KW-0963">Cytoplasm</keyword>
<evidence type="ECO:0000313" key="13">
    <source>
        <dbReference type="Proteomes" id="UP000177801"/>
    </source>
</evidence>
<dbReference type="GO" id="GO:0033862">
    <property type="term" value="F:UMP kinase activity"/>
    <property type="evidence" value="ECO:0007669"/>
    <property type="project" value="UniProtKB-EC"/>
</dbReference>
<proteinExistence type="inferred from homology"/>
<evidence type="ECO:0000256" key="3">
    <source>
        <dbReference type="ARBA" id="ARBA00012899"/>
    </source>
</evidence>
<dbReference type="Gene3D" id="3.40.1160.10">
    <property type="entry name" value="Acetylglutamate kinase-like"/>
    <property type="match status" value="1"/>
</dbReference>
<comment type="pathway">
    <text evidence="1">Pyrimidine metabolism; CTP biosynthesis via de novo pathway; UDP from UMP (UMPK route): step 1/1.</text>
</comment>
<keyword evidence="6" id="KW-0547">Nucleotide-binding</keyword>
<dbReference type="GO" id="GO:0005524">
    <property type="term" value="F:ATP binding"/>
    <property type="evidence" value="ECO:0007669"/>
    <property type="project" value="UniProtKB-KW"/>
</dbReference>